<keyword evidence="10" id="KW-0255">Endonuclease</keyword>
<sequence>MSSNASSLSTSTNSFRIQAKSFFLTYPQCSASKQDLKNFLDTKGRIVYYLIGQERHEDGNFHLHALVTYEKKINVKRTTFFDLNGFHPNIQAAKNLPALKNYISKEDIEPLTSTVEPEEEDNLYDLARVTPEENYFEICRKRKVHPSIISRVPFMYANQAFLKILKDASVNTIGEEYQVIGTITSTVLQNLQLPTDMTSLWVKGPSGIGKTTWALTVSNKPALFVRHLDTLREFRNGYHKTIIFDDMSFQHLPRTAQIELVDRYHPQQIHIRYAVVNIPPNIPKIFLSNDSIFTYDEAIFRRLTLVNLEFTDQ</sequence>
<feature type="binding site" evidence="15">
    <location>
        <position position="54"/>
    </location>
    <ligand>
        <name>a divalent metal cation</name>
        <dbReference type="ChEBI" id="CHEBI:60240"/>
    </ligand>
</feature>
<keyword evidence="18" id="KW-1185">Reference proteome</keyword>
<evidence type="ECO:0000313" key="17">
    <source>
        <dbReference type="EMBL" id="AJD07486.1"/>
    </source>
</evidence>
<dbReference type="GO" id="GO:0016779">
    <property type="term" value="F:nucleotidyltransferase activity"/>
    <property type="evidence" value="ECO:0007669"/>
    <property type="project" value="UniProtKB-KW"/>
</dbReference>
<dbReference type="OrthoDB" id="9195at10239"/>
<dbReference type="InterPro" id="IPR001191">
    <property type="entry name" value="Gemini_AL1_REP"/>
</dbReference>
<evidence type="ECO:0000256" key="1">
    <source>
        <dbReference type="ARBA" id="ARBA00004147"/>
    </source>
</evidence>
<dbReference type="InterPro" id="IPR001301">
    <property type="entry name" value="Gemini_AL1_CLV"/>
</dbReference>
<evidence type="ECO:0000256" key="6">
    <source>
        <dbReference type="ARBA" id="ARBA00022705"/>
    </source>
</evidence>
<dbReference type="EMBL" id="KM598398">
    <property type="protein sequence ID" value="AJD07486.1"/>
    <property type="molecule type" value="Genomic_DNA"/>
</dbReference>
<dbReference type="PRINTS" id="PR00228">
    <property type="entry name" value="GEMCOATCLVL1"/>
</dbReference>
<protein>
    <recommendedName>
        <fullName evidence="2">Replication-associated protein</fullName>
    </recommendedName>
</protein>
<dbReference type="GO" id="GO:0005198">
    <property type="term" value="F:structural molecule activity"/>
    <property type="evidence" value="ECO:0007669"/>
    <property type="project" value="InterPro"/>
</dbReference>
<keyword evidence="7" id="KW-0540">Nuclease</keyword>
<keyword evidence="5" id="KW-0548">Nucleotidyltransferase</keyword>
<feature type="binding site" evidence="15">
    <location>
        <position position="64"/>
    </location>
    <ligand>
        <name>a divalent metal cation</name>
        <dbReference type="ChEBI" id="CHEBI:60240"/>
    </ligand>
</feature>
<keyword evidence="11" id="KW-0378">Hydrolase</keyword>
<evidence type="ECO:0000256" key="3">
    <source>
        <dbReference type="ARBA" id="ARBA00022562"/>
    </source>
</evidence>
<dbReference type="Pfam" id="PF00799">
    <property type="entry name" value="Gemini_AL1"/>
    <property type="match status" value="1"/>
</dbReference>
<name>A0A0B4UGI9_9VIRU</name>
<evidence type="ECO:0000256" key="12">
    <source>
        <dbReference type="ARBA" id="ARBA00023124"/>
    </source>
</evidence>
<keyword evidence="8 15" id="KW-0479">Metal-binding</keyword>
<dbReference type="InterPro" id="IPR049912">
    <property type="entry name" value="CRESS_DNA_REP"/>
</dbReference>
<comment type="cofactor">
    <cofactor evidence="15">
        <name>Mg(2+)</name>
        <dbReference type="ChEBI" id="CHEBI:18420"/>
    </cofactor>
    <cofactor evidence="15">
        <name>Mn(2+)</name>
        <dbReference type="ChEBI" id="CHEBI:29035"/>
    </cofactor>
    <text evidence="15">Divalent metal cations, possibly Mg(2+) or Mn(2+).</text>
</comment>
<evidence type="ECO:0000256" key="15">
    <source>
        <dbReference type="PIRSR" id="PIRSR601191-2"/>
    </source>
</evidence>
<evidence type="ECO:0000256" key="11">
    <source>
        <dbReference type="ARBA" id="ARBA00022801"/>
    </source>
</evidence>
<dbReference type="GO" id="GO:0006260">
    <property type="term" value="P:DNA replication"/>
    <property type="evidence" value="ECO:0007669"/>
    <property type="project" value="UniProtKB-KW"/>
</dbReference>
<evidence type="ECO:0000256" key="2">
    <source>
        <dbReference type="ARBA" id="ARBA00014531"/>
    </source>
</evidence>
<dbReference type="GO" id="GO:0046872">
    <property type="term" value="F:metal ion binding"/>
    <property type="evidence" value="ECO:0007669"/>
    <property type="project" value="UniProtKB-KW"/>
</dbReference>
<evidence type="ECO:0000256" key="4">
    <source>
        <dbReference type="ARBA" id="ARBA00022679"/>
    </source>
</evidence>
<dbReference type="KEGG" id="vg:41700425"/>
<dbReference type="InterPro" id="IPR027417">
    <property type="entry name" value="P-loop_NTPase"/>
</dbReference>
<feature type="binding site" evidence="15">
    <location>
        <position position="106"/>
    </location>
    <ligand>
        <name>a divalent metal cation</name>
        <dbReference type="ChEBI" id="CHEBI:60240"/>
    </ligand>
</feature>
<dbReference type="Proteomes" id="UP000289556">
    <property type="component" value="Segment"/>
</dbReference>
<evidence type="ECO:0000256" key="7">
    <source>
        <dbReference type="ARBA" id="ARBA00022722"/>
    </source>
</evidence>
<evidence type="ECO:0000313" key="18">
    <source>
        <dbReference type="Proteomes" id="UP000289556"/>
    </source>
</evidence>
<keyword evidence="12" id="KW-0190">Covalent protein-DNA linkage</keyword>
<dbReference type="GO" id="GO:0003677">
    <property type="term" value="F:DNA binding"/>
    <property type="evidence" value="ECO:0007669"/>
    <property type="project" value="UniProtKB-KW"/>
</dbReference>
<evidence type="ECO:0000256" key="8">
    <source>
        <dbReference type="ARBA" id="ARBA00022723"/>
    </source>
</evidence>
<dbReference type="SUPFAM" id="SSF55464">
    <property type="entry name" value="Origin of replication-binding domain, RBD-like"/>
    <property type="match status" value="1"/>
</dbReference>
<keyword evidence="3" id="KW-1048">Host nucleus</keyword>
<evidence type="ECO:0000256" key="14">
    <source>
        <dbReference type="PIRSR" id="PIRSR601191-1"/>
    </source>
</evidence>
<dbReference type="Gene3D" id="3.40.1310.20">
    <property type="match status" value="1"/>
</dbReference>
<evidence type="ECO:0000256" key="10">
    <source>
        <dbReference type="ARBA" id="ARBA00022759"/>
    </source>
</evidence>
<organism evidence="17 18">
    <name type="scientific">Odonata-associated circular virus-15</name>
    <dbReference type="NCBI Taxonomy" id="1592115"/>
    <lineage>
        <taxon>Viruses</taxon>
        <taxon>Monodnaviria</taxon>
        <taxon>Shotokuvirae</taxon>
        <taxon>Cressdnaviricota</taxon>
        <taxon>Repensiviricetes</taxon>
        <taxon>Geplafuvirales</taxon>
        <taxon>Geplanaviridae</taxon>
        <taxon>Impedivirus</taxon>
        <taxon>Impedivirus libequis</taxon>
    </lineage>
</organism>
<keyword evidence="9" id="KW-0547">Nucleotide-binding</keyword>
<evidence type="ECO:0000256" key="9">
    <source>
        <dbReference type="ARBA" id="ARBA00022741"/>
    </source>
</evidence>
<evidence type="ECO:0000259" key="16">
    <source>
        <dbReference type="PROSITE" id="PS52020"/>
    </source>
</evidence>
<evidence type="ECO:0000256" key="13">
    <source>
        <dbReference type="ARBA" id="ARBA00023125"/>
    </source>
</evidence>
<feature type="domain" description="CRESS-DNA virus Rep endonuclease" evidence="16">
    <location>
        <begin position="16"/>
        <end position="120"/>
    </location>
</feature>
<dbReference type="GO" id="GO:0004519">
    <property type="term" value="F:endonuclease activity"/>
    <property type="evidence" value="ECO:0007669"/>
    <property type="project" value="UniProtKB-KW"/>
</dbReference>
<dbReference type="GeneID" id="41700425"/>
<keyword evidence="4" id="KW-0808">Transferase</keyword>
<comment type="subcellular location">
    <subcellularLocation>
        <location evidence="1">Host nucleus</location>
    </subcellularLocation>
</comment>
<reference evidence="17 18" key="1">
    <citation type="submission" date="2014-09" db="EMBL/GenBank/DDBJ databases">
        <title>Diverse CRESS DNA viruses recovered from Odonata collected in Arizona and Oklahoma, USA.</title>
        <authorList>
            <person name="Dayaram A."/>
            <person name="Pailes R."/>
            <person name="Potter K."/>
            <person name="Moline A.B."/>
            <person name="Rosenstein D.D."/>
            <person name="Marinov M."/>
            <person name="Varsani A."/>
        </authorList>
    </citation>
    <scope>NUCLEOTIDE SEQUENCE [LARGE SCALE GENOMIC DNA]</scope>
    <source>
        <strain evidence="17">OdasCV-15-US-1640LM1-12</strain>
    </source>
</reference>
<dbReference type="PRINTS" id="PR00227">
    <property type="entry name" value="GEMCOATAL1"/>
</dbReference>
<dbReference type="GO" id="GO:0042025">
    <property type="term" value="C:host cell nucleus"/>
    <property type="evidence" value="ECO:0007669"/>
    <property type="project" value="UniProtKB-SubCell"/>
</dbReference>
<dbReference type="PROSITE" id="PS52020">
    <property type="entry name" value="CRESS_DNA_REP"/>
    <property type="match status" value="1"/>
</dbReference>
<dbReference type="RefSeq" id="YP_009551674.1">
    <property type="nucleotide sequence ID" value="NC_040525.1"/>
</dbReference>
<keyword evidence="13" id="KW-0238">DNA-binding</keyword>
<dbReference type="GO" id="GO:0000166">
    <property type="term" value="F:nucleotide binding"/>
    <property type="evidence" value="ECO:0007669"/>
    <property type="project" value="UniProtKB-KW"/>
</dbReference>
<dbReference type="GO" id="GO:0016787">
    <property type="term" value="F:hydrolase activity"/>
    <property type="evidence" value="ECO:0007669"/>
    <property type="project" value="UniProtKB-KW"/>
</dbReference>
<keyword evidence="6" id="KW-0235">DNA replication</keyword>
<accession>A0A0B4UGI9</accession>
<evidence type="ECO:0000256" key="5">
    <source>
        <dbReference type="ARBA" id="ARBA00022695"/>
    </source>
</evidence>
<proteinExistence type="predicted"/>
<dbReference type="SUPFAM" id="SSF52540">
    <property type="entry name" value="P-loop containing nucleoside triphosphate hydrolases"/>
    <property type="match status" value="1"/>
</dbReference>
<feature type="active site" description="For DNA cleavage activity" evidence="14">
    <location>
        <position position="102"/>
    </location>
</feature>
<feature type="binding site" evidence="15">
    <location>
        <position position="62"/>
    </location>
    <ligand>
        <name>a divalent metal cation</name>
        <dbReference type="ChEBI" id="CHEBI:60240"/>
    </ligand>
</feature>